<organism evidence="1 2">
    <name type="scientific">Methylobacterium gossipiicola</name>
    <dbReference type="NCBI Taxonomy" id="582675"/>
    <lineage>
        <taxon>Bacteria</taxon>
        <taxon>Pseudomonadati</taxon>
        <taxon>Pseudomonadota</taxon>
        <taxon>Alphaproteobacteria</taxon>
        <taxon>Hyphomicrobiales</taxon>
        <taxon>Methylobacteriaceae</taxon>
        <taxon>Methylobacterium</taxon>
    </lineage>
</organism>
<keyword evidence="2" id="KW-1185">Reference proteome</keyword>
<reference evidence="2" key="1">
    <citation type="submission" date="2016-10" db="EMBL/GenBank/DDBJ databases">
        <authorList>
            <person name="Varghese N."/>
            <person name="Submissions S."/>
        </authorList>
    </citation>
    <scope>NUCLEOTIDE SEQUENCE [LARGE SCALE GENOMIC DNA]</scope>
    <source>
        <strain evidence="2">Gh-105</strain>
    </source>
</reference>
<dbReference type="STRING" id="582675.SAMN05192565_12443"/>
<dbReference type="AlphaFoldDB" id="A0A1I2WMB2"/>
<dbReference type="RefSeq" id="WP_210187003.1">
    <property type="nucleotide sequence ID" value="NZ_FOPM01000024.1"/>
</dbReference>
<name>A0A1I2WMB2_9HYPH</name>
<proteinExistence type="predicted"/>
<dbReference type="EMBL" id="FOPM01000024">
    <property type="protein sequence ID" value="SFH01879.1"/>
    <property type="molecule type" value="Genomic_DNA"/>
</dbReference>
<sequence>MDADYKARQEEYGAGYEGGEPREMNDLIVATGEWLEKLVWSPTAADAAMKALYAEIVGSEDIDADPSASWRDLWRDGVERHWDSVTLQVVIELHAFAFWGLRPDLNFLEVQESDSLAASIERTIAKLRALLDAAPPGWANLAEIERTVAAAEARIRLDTGHDVTLEQLAALAEVSVKSMKNLLAPKGGSGDLKLDAKDEIARSAALHWLGQRPKFKSSLWNAAGDLPDTSSASEEPLDEVVFVPVAKDGSCFDPATCRTSRGYTIGAKGAEIHVSDYREALDQLARMKTPRWRRLNAAGGWGLVTGTTWQRRELRELALLKSPYAGSASA</sequence>
<evidence type="ECO:0000313" key="1">
    <source>
        <dbReference type="EMBL" id="SFH01879.1"/>
    </source>
</evidence>
<evidence type="ECO:0000313" key="2">
    <source>
        <dbReference type="Proteomes" id="UP000199229"/>
    </source>
</evidence>
<accession>A0A1I2WMB2</accession>
<dbReference type="Proteomes" id="UP000199229">
    <property type="component" value="Unassembled WGS sequence"/>
</dbReference>
<protein>
    <submittedName>
        <fullName evidence="1">Uncharacterized protein</fullName>
    </submittedName>
</protein>
<gene>
    <name evidence="1" type="ORF">SAMN05192565_12443</name>
</gene>